<gene>
    <name evidence="13" type="ORF">E2I14_16810</name>
</gene>
<evidence type="ECO:0000313" key="14">
    <source>
        <dbReference type="Proteomes" id="UP000294829"/>
    </source>
</evidence>
<evidence type="ECO:0000256" key="9">
    <source>
        <dbReference type="SAM" id="MobiDB-lite"/>
    </source>
</evidence>
<feature type="chain" id="PRO_5020715474" evidence="10">
    <location>
        <begin position="29"/>
        <end position="941"/>
    </location>
</feature>
<dbReference type="PANTHER" id="PTHR30451:SF20">
    <property type="entry name" value="FIMBRIAE USHER"/>
    <property type="match status" value="1"/>
</dbReference>
<evidence type="ECO:0000256" key="2">
    <source>
        <dbReference type="ARBA" id="ARBA00008064"/>
    </source>
</evidence>
<comment type="caution">
    <text evidence="13">The sequence shown here is derived from an EMBL/GenBank/DDBJ whole genome shotgun (WGS) entry which is preliminary data.</text>
</comment>
<dbReference type="Pfam" id="PF00577">
    <property type="entry name" value="Usher"/>
    <property type="match status" value="1"/>
</dbReference>
<dbReference type="Gene3D" id="2.60.40.2070">
    <property type="match status" value="1"/>
</dbReference>
<keyword evidence="3" id="KW-0813">Transport</keyword>
<feature type="domain" description="PapC-like C-terminal" evidence="11">
    <location>
        <begin position="849"/>
        <end position="914"/>
    </location>
</feature>
<organism evidence="13 14">
    <name type="scientific">Sapientia aquatica</name>
    <dbReference type="NCBI Taxonomy" id="1549640"/>
    <lineage>
        <taxon>Bacteria</taxon>
        <taxon>Pseudomonadati</taxon>
        <taxon>Pseudomonadota</taxon>
        <taxon>Betaproteobacteria</taxon>
        <taxon>Burkholderiales</taxon>
        <taxon>Oxalobacteraceae</taxon>
        <taxon>Sapientia</taxon>
    </lineage>
</organism>
<dbReference type="Gene3D" id="2.60.40.2610">
    <property type="entry name" value="Outer membrane usher protein FimD, plug domain"/>
    <property type="match status" value="1"/>
</dbReference>
<dbReference type="InterPro" id="IPR037224">
    <property type="entry name" value="PapC_N_sf"/>
</dbReference>
<evidence type="ECO:0000256" key="3">
    <source>
        <dbReference type="ARBA" id="ARBA00022448"/>
    </source>
</evidence>
<dbReference type="Gene3D" id="3.10.20.410">
    <property type="match status" value="1"/>
</dbReference>
<dbReference type="InterPro" id="IPR043142">
    <property type="entry name" value="PapC-like_C_sf"/>
</dbReference>
<dbReference type="InterPro" id="IPR042186">
    <property type="entry name" value="FimD_plug_dom"/>
</dbReference>
<evidence type="ECO:0000256" key="4">
    <source>
        <dbReference type="ARBA" id="ARBA00022452"/>
    </source>
</evidence>
<evidence type="ECO:0000256" key="7">
    <source>
        <dbReference type="ARBA" id="ARBA00023136"/>
    </source>
</evidence>
<dbReference type="OrthoDB" id="6554712at2"/>
<evidence type="ECO:0000256" key="5">
    <source>
        <dbReference type="ARBA" id="ARBA00022692"/>
    </source>
</evidence>
<keyword evidence="5" id="KW-0812">Transmembrane</keyword>
<feature type="region of interest" description="Disordered" evidence="9">
    <location>
        <begin position="248"/>
        <end position="274"/>
    </location>
</feature>
<dbReference type="GO" id="GO:0015473">
    <property type="term" value="F:fimbrial usher porin activity"/>
    <property type="evidence" value="ECO:0007669"/>
    <property type="project" value="InterPro"/>
</dbReference>
<dbReference type="Proteomes" id="UP000294829">
    <property type="component" value="Unassembled WGS sequence"/>
</dbReference>
<dbReference type="AlphaFoldDB" id="A0A4V3ATW8"/>
<dbReference type="GO" id="GO:0009279">
    <property type="term" value="C:cell outer membrane"/>
    <property type="evidence" value="ECO:0007669"/>
    <property type="project" value="UniProtKB-SubCell"/>
</dbReference>
<evidence type="ECO:0000259" key="12">
    <source>
        <dbReference type="Pfam" id="PF13954"/>
    </source>
</evidence>
<evidence type="ECO:0000256" key="8">
    <source>
        <dbReference type="ARBA" id="ARBA00023237"/>
    </source>
</evidence>
<dbReference type="FunFam" id="2.60.40.3110:FF:000001">
    <property type="entry name" value="Putative fimbrial outer membrane usher"/>
    <property type="match status" value="1"/>
</dbReference>
<dbReference type="Pfam" id="PF13953">
    <property type="entry name" value="PapC_C"/>
    <property type="match status" value="1"/>
</dbReference>
<keyword evidence="7" id="KW-0472">Membrane</keyword>
<dbReference type="Pfam" id="PF13954">
    <property type="entry name" value="PapC_N"/>
    <property type="match status" value="1"/>
</dbReference>
<keyword evidence="6 10" id="KW-0732">Signal</keyword>
<name>A0A4V3ATW8_9BURK</name>
<dbReference type="EMBL" id="SMYL01000012">
    <property type="protein sequence ID" value="TDK61943.1"/>
    <property type="molecule type" value="Genomic_DNA"/>
</dbReference>
<dbReference type="Gene3D" id="2.60.40.3110">
    <property type="match status" value="1"/>
</dbReference>
<keyword evidence="8" id="KW-0998">Cell outer membrane</keyword>
<dbReference type="InterPro" id="IPR025949">
    <property type="entry name" value="PapC-like_C"/>
</dbReference>
<comment type="similarity">
    <text evidence="2">Belongs to the fimbrial export usher family.</text>
</comment>
<dbReference type="InterPro" id="IPR025885">
    <property type="entry name" value="PapC_N"/>
</dbReference>
<dbReference type="SUPFAM" id="SSF141729">
    <property type="entry name" value="FimD N-terminal domain-like"/>
    <property type="match status" value="1"/>
</dbReference>
<evidence type="ECO:0000256" key="6">
    <source>
        <dbReference type="ARBA" id="ARBA00022729"/>
    </source>
</evidence>
<dbReference type="PANTHER" id="PTHR30451">
    <property type="entry name" value="OUTER MEMBRANE USHER PROTEIN"/>
    <property type="match status" value="1"/>
</dbReference>
<protein>
    <submittedName>
        <fullName evidence="13">Fimbrial biogenesis outer membrane usher protein</fullName>
    </submittedName>
</protein>
<proteinExistence type="inferred from homology"/>
<reference evidence="13 14" key="1">
    <citation type="submission" date="2019-03" db="EMBL/GenBank/DDBJ databases">
        <title>Sapientia aquatica gen. nov., sp. nov., isolated from a crater lake.</title>
        <authorList>
            <person name="Felfoldi T."/>
            <person name="Szabo A."/>
            <person name="Toth E."/>
            <person name="Schumann P."/>
            <person name="Keki Z."/>
            <person name="Marialigeti K."/>
            <person name="Mathe I."/>
        </authorList>
    </citation>
    <scope>NUCLEOTIDE SEQUENCE [LARGE SCALE GENOMIC DNA]</scope>
    <source>
        <strain evidence="13 14">SA-152</strain>
    </source>
</reference>
<dbReference type="RefSeq" id="WP_133330663.1">
    <property type="nucleotide sequence ID" value="NZ_SMYL01000012.1"/>
</dbReference>
<evidence type="ECO:0000259" key="11">
    <source>
        <dbReference type="Pfam" id="PF13953"/>
    </source>
</evidence>
<keyword evidence="4" id="KW-1134">Transmembrane beta strand</keyword>
<feature type="compositionally biased region" description="Low complexity" evidence="9">
    <location>
        <begin position="248"/>
        <end position="268"/>
    </location>
</feature>
<dbReference type="GO" id="GO:0009297">
    <property type="term" value="P:pilus assembly"/>
    <property type="evidence" value="ECO:0007669"/>
    <property type="project" value="InterPro"/>
</dbReference>
<evidence type="ECO:0000256" key="1">
    <source>
        <dbReference type="ARBA" id="ARBA00004571"/>
    </source>
</evidence>
<sequence length="941" mass="100591">MNRSRPNTWIKQIALLSLSVVMLGKAHATTPANLAAAAAEPAANASGNVGANINGAPRTPIFEYSGFNPAMLSGASDNIDVTRYTLGNVVQPGNYRVDVYINKQWLGRRDIEVKAIPGTDRTQPCVTKGLLEQLGVNVKSLPDAVEFAELKNDACVDVVAKIPAATVDFDSGDLKLVVSIPQLYLTRISRGYVSPEEWEEGINAGFLSYNVNSYRNSLLGSTEQVYAGMNLGINLEGWRLRYNTSYNNSQSGGQSNSTNSVVSSNPNSGLTTTNIGTAAGLTGVTNIGTTLGTNQAASSNGISVDGSVQQSSRWQTINAYAQHDVTSLKSQLTLGDAYSNGDLFNSVAFRGAMLASDDRMLPESQRGYAPVIRGVAETNAKVTIRQGGNIVYETTVPPGEFKIEDMYNSSFAGDFVVQISEADGRQKQYVVPYSAGVLLLRPDASRYSAVVGKLMNVVQHDAPLFGEFTYQRGFLKGITAYAGIIASSYYDSFQVGEALNTSYGAISLDLTRSLTKQLPRDNSILGHSWRLSYSKIVEQTKTNFSMAAYRYSTSDFMTLSDAAILNTQPSDSAGTSQRLVPRSTFQLSLNQPLADGLGTLYASGTAQRYWDGQPSAVNYQAGYTNGFSWGNLGVSIGRTIDAFGIYHNLWTVGLNFPIGDQGSIRHPTLNTTTTYGDHQTSTQVALNGTLGENSRTSYNLYDNYAGASEFSNASTNNVGAGMQYSGQFGQIGGSYSTGKSTQTSVNASGALIVHSGGVLLSPSLGETVGIVYAPGAEGATVNSSYSNKVGSNGYAIVPFLTPYITNEVVLDPKGSSINVELETTSKQIAPRAGAIVLLKFSTTIGRAVLMTILRNDGQALPLGATVLDEKGKDIGMLAQGGRFFNRTLAEHGSLTIKWGSESDQQCTTSYTIPPETEKQTDQPYQQLTLTCATPQQELVTK</sequence>
<feature type="domain" description="PapC N-terminal" evidence="12">
    <location>
        <begin position="67"/>
        <end position="212"/>
    </location>
</feature>
<evidence type="ECO:0000313" key="13">
    <source>
        <dbReference type="EMBL" id="TDK61943.1"/>
    </source>
</evidence>
<feature type="signal peptide" evidence="10">
    <location>
        <begin position="1"/>
        <end position="28"/>
    </location>
</feature>
<accession>A0A4V3ATW8</accession>
<comment type="subcellular location">
    <subcellularLocation>
        <location evidence="1">Cell outer membrane</location>
        <topology evidence="1">Multi-pass membrane protein</topology>
    </subcellularLocation>
</comment>
<evidence type="ECO:0000256" key="10">
    <source>
        <dbReference type="SAM" id="SignalP"/>
    </source>
</evidence>
<keyword evidence="14" id="KW-1185">Reference proteome</keyword>
<dbReference type="InterPro" id="IPR000015">
    <property type="entry name" value="Fimb_usher"/>
</dbReference>